<reference evidence="1" key="1">
    <citation type="submission" date="2019-04" db="EMBL/GenBank/DDBJ databases">
        <title>Microbes associate with the intestines of laboratory mice.</title>
        <authorList>
            <person name="Navarre W."/>
            <person name="Wong E."/>
            <person name="Huang K."/>
            <person name="Tropini C."/>
            <person name="Ng K."/>
            <person name="Yu B."/>
        </authorList>
    </citation>
    <scope>NUCLEOTIDE SEQUENCE</scope>
    <source>
        <strain evidence="1">NM72_1-8</strain>
    </source>
</reference>
<dbReference type="EMBL" id="SRZB01000029">
    <property type="protein sequence ID" value="TGX97575.1"/>
    <property type="molecule type" value="Genomic_DNA"/>
</dbReference>
<dbReference type="Proteomes" id="UP000307720">
    <property type="component" value="Unassembled WGS sequence"/>
</dbReference>
<organism evidence="1 2">
    <name type="scientific">Hominisplanchenecus murintestinalis</name>
    <dbReference type="NCBI Taxonomy" id="2941517"/>
    <lineage>
        <taxon>Bacteria</taxon>
        <taxon>Bacillati</taxon>
        <taxon>Bacillota</taxon>
        <taxon>Clostridia</taxon>
        <taxon>Lachnospirales</taxon>
        <taxon>Lachnospiraceae</taxon>
        <taxon>Hominisplanchenecus</taxon>
    </lineage>
</organism>
<comment type="caution">
    <text evidence="1">The sequence shown here is derived from an EMBL/GenBank/DDBJ whole genome shotgun (WGS) entry which is preliminary data.</text>
</comment>
<gene>
    <name evidence="1" type="ORF">E5357_12120</name>
</gene>
<evidence type="ECO:0000313" key="2">
    <source>
        <dbReference type="Proteomes" id="UP000307720"/>
    </source>
</evidence>
<keyword evidence="2" id="KW-1185">Reference proteome</keyword>
<proteinExistence type="predicted"/>
<evidence type="ECO:0000313" key="1">
    <source>
        <dbReference type="EMBL" id="TGX97575.1"/>
    </source>
</evidence>
<protein>
    <submittedName>
        <fullName evidence="1">Uncharacterized protein</fullName>
    </submittedName>
</protein>
<name>A0AC61QXY6_9FIRM</name>
<accession>A0AC61QXY6</accession>
<sequence length="199" mass="21943">MKNIIKKSITVITVFAIMLTLAMPVTAEAAAKKAPKLNKSKVTLTITKKKTKPTVQLKVKNTAGKKVKWTSSNKKVVTVSKKGKVVAKKKGSAVITVKVKGSKTLRCKVTVKDTRKNTSNKPVTCQHKWVKHYVEETVTITGSQCACGQIFETAEEWEAHSIEMGLNREYGHGSVASVDIPKTITKCDYEYCEKCGVRK</sequence>